<proteinExistence type="predicted"/>
<keyword evidence="4" id="KW-1185">Reference proteome</keyword>
<organism evidence="2 3">
    <name type="scientific">Pedobacter psychrotolerans</name>
    <dbReference type="NCBI Taxonomy" id="1843235"/>
    <lineage>
        <taxon>Bacteria</taxon>
        <taxon>Pseudomonadati</taxon>
        <taxon>Bacteroidota</taxon>
        <taxon>Sphingobacteriia</taxon>
        <taxon>Sphingobacteriales</taxon>
        <taxon>Sphingobacteriaceae</taxon>
        <taxon>Pedobacter</taxon>
    </lineage>
</organism>
<dbReference type="Proteomes" id="UP000295684">
    <property type="component" value="Unassembled WGS sequence"/>
</dbReference>
<evidence type="ECO:0000313" key="3">
    <source>
        <dbReference type="Proteomes" id="UP000295684"/>
    </source>
</evidence>
<evidence type="ECO:0000313" key="2">
    <source>
        <dbReference type="EMBL" id="TCO19969.1"/>
    </source>
</evidence>
<reference evidence="4" key="2">
    <citation type="journal article" date="2019" name="Int. J. Syst. Evol. Microbiol.">
        <title>The Global Catalogue of Microorganisms (GCM) 10K type strain sequencing project: providing services to taxonomists for standard genome sequencing and annotation.</title>
        <authorList>
            <consortium name="The Broad Institute Genomics Platform"/>
            <consortium name="The Broad Institute Genome Sequencing Center for Infectious Disease"/>
            <person name="Wu L."/>
            <person name="Ma J."/>
        </authorList>
    </citation>
    <scope>NUCLEOTIDE SEQUENCE [LARGE SCALE GENOMIC DNA]</scope>
    <source>
        <strain evidence="4">CGMCC 1.15644</strain>
    </source>
</reference>
<comment type="caution">
    <text evidence="2">The sequence shown here is derived from an EMBL/GenBank/DDBJ whole genome shotgun (WGS) entry which is preliminary data.</text>
</comment>
<name>A0A4R2H3U8_9SPHI</name>
<dbReference type="EMBL" id="SLWO01000009">
    <property type="protein sequence ID" value="TCO19969.1"/>
    <property type="molecule type" value="Genomic_DNA"/>
</dbReference>
<dbReference type="AlphaFoldDB" id="A0A4R2H3U8"/>
<evidence type="ECO:0008006" key="5">
    <source>
        <dbReference type="Google" id="ProtNLM"/>
    </source>
</evidence>
<dbReference type="OrthoDB" id="1494155at2"/>
<protein>
    <recommendedName>
        <fullName evidence="5">Immunity protein 49 of polymorphic toxin system</fullName>
    </recommendedName>
</protein>
<evidence type="ECO:0000313" key="4">
    <source>
        <dbReference type="Proteomes" id="UP000622648"/>
    </source>
</evidence>
<sequence length="306" mass="36132">MIDKKISKIIKNYKEFLKTRFLEDNVVNDERNTENLNTFIQSGKDSFEYKEVVFGEEEIVIESIELVLSTYSSEKIAKSIIDFEEKPTLVNYQQLLNAYYLDLLTFILASKKLESTSILFLDADIALIYILAVSYFPEKLDLIEPFVIRGLDFRESVRNQNVRPMNGSYGRDNVLYLAYYLAKENNFNYSEKILKYCKDDIDQPYVKALENLFSEDSTIVSEWVYRLADFHLNHSKSEDLTYPFHINHWIYYPIEIISLLLLRKHKGLDNSFIAHPFLDKFLRFIYIDIPVELNHDVEKLSKAVFR</sequence>
<dbReference type="RefSeq" id="WP_132535928.1">
    <property type="nucleotide sequence ID" value="NZ_BMJO01000002.1"/>
</dbReference>
<accession>A0A4R2H3U8</accession>
<dbReference type="EMBL" id="BMJO01000002">
    <property type="protein sequence ID" value="GGE50186.1"/>
    <property type="molecule type" value="Genomic_DNA"/>
</dbReference>
<dbReference type="Proteomes" id="UP000622648">
    <property type="component" value="Unassembled WGS sequence"/>
</dbReference>
<reference evidence="2 3" key="3">
    <citation type="submission" date="2019-03" db="EMBL/GenBank/DDBJ databases">
        <title>Genomic Encyclopedia of Type Strains, Phase IV (KMG-IV): sequencing the most valuable type-strain genomes for metagenomic binning, comparative biology and taxonomic classification.</title>
        <authorList>
            <person name="Goeker M."/>
        </authorList>
    </citation>
    <scope>NUCLEOTIDE SEQUENCE [LARGE SCALE GENOMIC DNA]</scope>
    <source>
        <strain evidence="2 3">DSM 103236</strain>
    </source>
</reference>
<reference evidence="1" key="4">
    <citation type="submission" date="2024-05" db="EMBL/GenBank/DDBJ databases">
        <authorList>
            <person name="Sun Q."/>
            <person name="Zhou Y."/>
        </authorList>
    </citation>
    <scope>NUCLEOTIDE SEQUENCE</scope>
    <source>
        <strain evidence="1">CGMCC 1.15644</strain>
    </source>
</reference>
<gene>
    <name evidence="2" type="ORF">EV200_109153</name>
    <name evidence="1" type="ORF">GCM10011413_15500</name>
</gene>
<evidence type="ECO:0000313" key="1">
    <source>
        <dbReference type="EMBL" id="GGE50186.1"/>
    </source>
</evidence>
<reference evidence="1" key="1">
    <citation type="journal article" date="2014" name="Int. J. Syst. Evol. Microbiol.">
        <title>Complete genome of a new Firmicutes species belonging to the dominant human colonic microbiota ('Ruminococcus bicirculans') reveals two chromosomes and a selective capacity to utilize plant glucans.</title>
        <authorList>
            <consortium name="NISC Comparative Sequencing Program"/>
            <person name="Wegmann U."/>
            <person name="Louis P."/>
            <person name="Goesmann A."/>
            <person name="Henrissat B."/>
            <person name="Duncan S.H."/>
            <person name="Flint H.J."/>
        </authorList>
    </citation>
    <scope>NUCLEOTIDE SEQUENCE</scope>
    <source>
        <strain evidence="1">CGMCC 1.15644</strain>
    </source>
</reference>